<organism evidence="6 7">
    <name type="scientific">Saitozyma podzolica</name>
    <dbReference type="NCBI Taxonomy" id="1890683"/>
    <lineage>
        <taxon>Eukaryota</taxon>
        <taxon>Fungi</taxon>
        <taxon>Dikarya</taxon>
        <taxon>Basidiomycota</taxon>
        <taxon>Agaricomycotina</taxon>
        <taxon>Tremellomycetes</taxon>
        <taxon>Tremellales</taxon>
        <taxon>Trimorphomycetaceae</taxon>
        <taxon>Saitozyma</taxon>
    </lineage>
</organism>
<evidence type="ECO:0000256" key="5">
    <source>
        <dbReference type="SAM" id="Phobius"/>
    </source>
</evidence>
<dbReference type="InterPro" id="IPR005828">
    <property type="entry name" value="MFS_sugar_transport-like"/>
</dbReference>
<keyword evidence="4 5" id="KW-0472">Membrane</keyword>
<dbReference type="InterPro" id="IPR050360">
    <property type="entry name" value="MFS_Sugar_Transporters"/>
</dbReference>
<feature type="transmembrane region" description="Helical" evidence="5">
    <location>
        <begin position="62"/>
        <end position="82"/>
    </location>
</feature>
<evidence type="ECO:0000256" key="4">
    <source>
        <dbReference type="ARBA" id="ARBA00023136"/>
    </source>
</evidence>
<dbReference type="GO" id="GO:0016020">
    <property type="term" value="C:membrane"/>
    <property type="evidence" value="ECO:0007669"/>
    <property type="project" value="UniProtKB-SubCell"/>
</dbReference>
<dbReference type="GO" id="GO:0005351">
    <property type="term" value="F:carbohydrate:proton symporter activity"/>
    <property type="evidence" value="ECO:0007669"/>
    <property type="project" value="TreeGrafter"/>
</dbReference>
<dbReference type="PANTHER" id="PTHR48022">
    <property type="entry name" value="PLASTIDIC GLUCOSE TRANSPORTER 4"/>
    <property type="match status" value="1"/>
</dbReference>
<evidence type="ECO:0000256" key="2">
    <source>
        <dbReference type="ARBA" id="ARBA00022692"/>
    </source>
</evidence>
<dbReference type="Gene3D" id="1.20.1250.20">
    <property type="entry name" value="MFS general substrate transporter like domains"/>
    <property type="match status" value="1"/>
</dbReference>
<dbReference type="SUPFAM" id="SSF103473">
    <property type="entry name" value="MFS general substrate transporter"/>
    <property type="match status" value="1"/>
</dbReference>
<evidence type="ECO:0000256" key="3">
    <source>
        <dbReference type="ARBA" id="ARBA00022989"/>
    </source>
</evidence>
<dbReference type="OrthoDB" id="6612291at2759"/>
<name>A0A427YKF0_9TREE</name>
<dbReference type="PANTHER" id="PTHR48022:SF33">
    <property type="entry name" value="SUGAR PERMEASE, PUTATIVE (AFU_ORTHOLOGUE AFUA_6G12040)-RELATED"/>
    <property type="match status" value="1"/>
</dbReference>
<comment type="subcellular location">
    <subcellularLocation>
        <location evidence="1">Membrane</location>
        <topology evidence="1">Multi-pass membrane protein</topology>
    </subcellularLocation>
</comment>
<dbReference type="EMBL" id="RSCD01000008">
    <property type="protein sequence ID" value="RSH91574.1"/>
    <property type="molecule type" value="Genomic_DNA"/>
</dbReference>
<comment type="caution">
    <text evidence="6">The sequence shown here is derived from an EMBL/GenBank/DDBJ whole genome shotgun (WGS) entry which is preliminary data.</text>
</comment>
<proteinExistence type="predicted"/>
<evidence type="ECO:0000313" key="7">
    <source>
        <dbReference type="Proteomes" id="UP000279259"/>
    </source>
</evidence>
<dbReference type="Proteomes" id="UP000279259">
    <property type="component" value="Unassembled WGS sequence"/>
</dbReference>
<dbReference type="Pfam" id="PF00083">
    <property type="entry name" value="Sugar_tr"/>
    <property type="match status" value="1"/>
</dbReference>
<evidence type="ECO:0000256" key="1">
    <source>
        <dbReference type="ARBA" id="ARBA00004141"/>
    </source>
</evidence>
<dbReference type="InterPro" id="IPR036259">
    <property type="entry name" value="MFS_trans_sf"/>
</dbReference>
<keyword evidence="7" id="KW-1185">Reference proteome</keyword>
<sequence length="159" mass="16867">MSVVCVAIGGLGFAPASESSGAGLITLCSVWVFVYSLSLAPIGWITVVEVSTPALRAKTASIATVINISAGLLFTYTTPLMLSPQAAGWGTHIGFFYGGTAALYLIPCYFLLPETKGRTSAEIDELFARGIPPRKFRTTVTSYEQAVHVTEEKERAADA</sequence>
<accession>A0A427YKF0</accession>
<protein>
    <recommendedName>
        <fullName evidence="8">Major facilitator superfamily (MFS) profile domain-containing protein</fullName>
    </recommendedName>
</protein>
<feature type="transmembrane region" description="Helical" evidence="5">
    <location>
        <begin position="94"/>
        <end position="112"/>
    </location>
</feature>
<gene>
    <name evidence="6" type="ORF">EHS25_009873</name>
</gene>
<dbReference type="AlphaFoldDB" id="A0A427YKF0"/>
<feature type="transmembrane region" description="Helical" evidence="5">
    <location>
        <begin position="31"/>
        <end position="50"/>
    </location>
</feature>
<evidence type="ECO:0008006" key="8">
    <source>
        <dbReference type="Google" id="ProtNLM"/>
    </source>
</evidence>
<keyword evidence="2 5" id="KW-0812">Transmembrane</keyword>
<evidence type="ECO:0000313" key="6">
    <source>
        <dbReference type="EMBL" id="RSH91574.1"/>
    </source>
</evidence>
<reference evidence="6 7" key="1">
    <citation type="submission" date="2018-11" db="EMBL/GenBank/DDBJ databases">
        <title>Genome sequence of Saitozyma podzolica DSM 27192.</title>
        <authorList>
            <person name="Aliyu H."/>
            <person name="Gorte O."/>
            <person name="Ochsenreither K."/>
        </authorList>
    </citation>
    <scope>NUCLEOTIDE SEQUENCE [LARGE SCALE GENOMIC DNA]</scope>
    <source>
        <strain evidence="6 7">DSM 27192</strain>
    </source>
</reference>
<keyword evidence="3 5" id="KW-1133">Transmembrane helix</keyword>